<dbReference type="GO" id="GO:0005737">
    <property type="term" value="C:cytoplasm"/>
    <property type="evidence" value="ECO:0007669"/>
    <property type="project" value="UniProtKB-SubCell"/>
</dbReference>
<evidence type="ECO:0000256" key="3">
    <source>
        <dbReference type="ARBA" id="ARBA00011738"/>
    </source>
</evidence>
<dbReference type="EMBL" id="DVMZ01000121">
    <property type="protein sequence ID" value="HIU59354.1"/>
    <property type="molecule type" value="Genomic_DNA"/>
</dbReference>
<dbReference type="Proteomes" id="UP000824081">
    <property type="component" value="Unassembled WGS sequence"/>
</dbReference>
<comment type="subcellular location">
    <subcellularLocation>
        <location evidence="1 7">Cytoplasm</location>
    </subcellularLocation>
</comment>
<protein>
    <recommendedName>
        <fullName evidence="7">Phosphate-specific transport system accessory protein PhoU</fullName>
    </recommendedName>
</protein>
<evidence type="ECO:0000313" key="10">
    <source>
        <dbReference type="Proteomes" id="UP000824081"/>
    </source>
</evidence>
<dbReference type="Pfam" id="PF01895">
    <property type="entry name" value="PhoU"/>
    <property type="match status" value="2"/>
</dbReference>
<evidence type="ECO:0000256" key="2">
    <source>
        <dbReference type="ARBA" id="ARBA00008107"/>
    </source>
</evidence>
<keyword evidence="6 7" id="KW-0592">Phosphate transport</keyword>
<dbReference type="GO" id="GO:0045936">
    <property type="term" value="P:negative regulation of phosphate metabolic process"/>
    <property type="evidence" value="ECO:0007669"/>
    <property type="project" value="InterPro"/>
</dbReference>
<dbReference type="InterPro" id="IPR028366">
    <property type="entry name" value="PhoU"/>
</dbReference>
<dbReference type="Gene3D" id="1.20.58.220">
    <property type="entry name" value="Phosphate transport system protein phou homolog 2, domain 2"/>
    <property type="match status" value="1"/>
</dbReference>
<dbReference type="PANTHER" id="PTHR42930">
    <property type="entry name" value="PHOSPHATE-SPECIFIC TRANSPORT SYSTEM ACCESSORY PROTEIN PHOU"/>
    <property type="match status" value="1"/>
</dbReference>
<dbReference type="SUPFAM" id="SSF109755">
    <property type="entry name" value="PhoU-like"/>
    <property type="match status" value="1"/>
</dbReference>
<feature type="domain" description="PhoU" evidence="8">
    <location>
        <begin position="16"/>
        <end position="104"/>
    </location>
</feature>
<evidence type="ECO:0000256" key="6">
    <source>
        <dbReference type="ARBA" id="ARBA00022592"/>
    </source>
</evidence>
<sequence length="219" mass="24573">MRTNYLSELKELKTDILQMGSYIEEAIKNTLTALKKDDLILAQEVINKDCVIDDAERTIENLCLKLFLTQQPVATDMRMISAALKMITDMERIGDFASDIAEIITKGGRSGTAYNIEFIDRMGDAVVRMVDSAVLAFTNSDLELAKKVCKADDEVDGLFNGAKNVLFDCIRKDEQFAERALDLMLVSKYLERIGDHATNIAEWVIYSITGVHVNTEKGY</sequence>
<evidence type="ECO:0000259" key="8">
    <source>
        <dbReference type="Pfam" id="PF01895"/>
    </source>
</evidence>
<dbReference type="PIRSF" id="PIRSF003107">
    <property type="entry name" value="PhoU"/>
    <property type="match status" value="1"/>
</dbReference>
<evidence type="ECO:0000256" key="5">
    <source>
        <dbReference type="ARBA" id="ARBA00022490"/>
    </source>
</evidence>
<reference evidence="9" key="1">
    <citation type="submission" date="2020-10" db="EMBL/GenBank/DDBJ databases">
        <authorList>
            <person name="Gilroy R."/>
        </authorList>
    </citation>
    <scope>NUCLEOTIDE SEQUENCE</scope>
    <source>
        <strain evidence="9">11687</strain>
    </source>
</reference>
<keyword evidence="4 7" id="KW-0813">Transport</keyword>
<dbReference type="NCBIfam" id="TIGR02135">
    <property type="entry name" value="phoU_full"/>
    <property type="match status" value="1"/>
</dbReference>
<feature type="domain" description="PhoU" evidence="8">
    <location>
        <begin position="119"/>
        <end position="204"/>
    </location>
</feature>
<dbReference type="PANTHER" id="PTHR42930:SF3">
    <property type="entry name" value="PHOSPHATE-SPECIFIC TRANSPORT SYSTEM ACCESSORY PROTEIN PHOU"/>
    <property type="match status" value="1"/>
</dbReference>
<reference evidence="9" key="2">
    <citation type="journal article" date="2021" name="PeerJ">
        <title>Extensive microbial diversity within the chicken gut microbiome revealed by metagenomics and culture.</title>
        <authorList>
            <person name="Gilroy R."/>
            <person name="Ravi A."/>
            <person name="Getino M."/>
            <person name="Pursley I."/>
            <person name="Horton D.L."/>
            <person name="Alikhan N.F."/>
            <person name="Baker D."/>
            <person name="Gharbi K."/>
            <person name="Hall N."/>
            <person name="Watson M."/>
            <person name="Adriaenssens E.M."/>
            <person name="Foster-Nyarko E."/>
            <person name="Jarju S."/>
            <person name="Secka A."/>
            <person name="Antonio M."/>
            <person name="Oren A."/>
            <person name="Chaudhuri R.R."/>
            <person name="La Ragione R."/>
            <person name="Hildebrand F."/>
            <person name="Pallen M.J."/>
        </authorList>
    </citation>
    <scope>NUCLEOTIDE SEQUENCE</scope>
    <source>
        <strain evidence="9">11687</strain>
    </source>
</reference>
<evidence type="ECO:0000256" key="7">
    <source>
        <dbReference type="PIRNR" id="PIRNR003107"/>
    </source>
</evidence>
<evidence type="ECO:0000256" key="1">
    <source>
        <dbReference type="ARBA" id="ARBA00004496"/>
    </source>
</evidence>
<dbReference type="InterPro" id="IPR038078">
    <property type="entry name" value="PhoU-like_sf"/>
</dbReference>
<accession>A0A9D1MFS9</accession>
<evidence type="ECO:0000256" key="4">
    <source>
        <dbReference type="ARBA" id="ARBA00022448"/>
    </source>
</evidence>
<dbReference type="AlphaFoldDB" id="A0A9D1MFS9"/>
<dbReference type="InterPro" id="IPR026022">
    <property type="entry name" value="PhoU_dom"/>
</dbReference>
<proteinExistence type="inferred from homology"/>
<comment type="function">
    <text evidence="7">Plays a role in the regulation of phosphate uptake.</text>
</comment>
<comment type="subunit">
    <text evidence="3 7">Homodimer.</text>
</comment>
<keyword evidence="5 7" id="KW-0963">Cytoplasm</keyword>
<dbReference type="GO" id="GO:0006817">
    <property type="term" value="P:phosphate ion transport"/>
    <property type="evidence" value="ECO:0007669"/>
    <property type="project" value="UniProtKB-KW"/>
</dbReference>
<gene>
    <name evidence="9" type="primary">phoU</name>
    <name evidence="9" type="ORF">IAC57_04550</name>
</gene>
<name>A0A9D1MFS9_9FIRM</name>
<organism evidence="9 10">
    <name type="scientific">Candidatus Scatosoma pullistercoris</name>
    <dbReference type="NCBI Taxonomy" id="2840934"/>
    <lineage>
        <taxon>Bacteria</taxon>
        <taxon>Bacillati</taxon>
        <taxon>Bacillota</taxon>
        <taxon>Clostridia</taxon>
        <taxon>Candidatus Scatosoma</taxon>
    </lineage>
</organism>
<comment type="caution">
    <text evidence="9">The sequence shown here is derived from an EMBL/GenBank/DDBJ whole genome shotgun (WGS) entry which is preliminary data.</text>
</comment>
<dbReference type="FunFam" id="1.20.58.220:FF:000004">
    <property type="entry name" value="Phosphate-specific transport system accessory protein PhoU"/>
    <property type="match status" value="1"/>
</dbReference>
<dbReference type="GO" id="GO:0030643">
    <property type="term" value="P:intracellular phosphate ion homeostasis"/>
    <property type="evidence" value="ECO:0007669"/>
    <property type="project" value="InterPro"/>
</dbReference>
<evidence type="ECO:0000313" key="9">
    <source>
        <dbReference type="EMBL" id="HIU59354.1"/>
    </source>
</evidence>
<comment type="similarity">
    <text evidence="2 7">Belongs to the PhoU family.</text>
</comment>